<dbReference type="PANTHER" id="PTHR35134:SF2">
    <property type="entry name" value="NUCLEOTIDASE YQFW-RELATED"/>
    <property type="match status" value="1"/>
</dbReference>
<reference evidence="3" key="1">
    <citation type="journal article" date="2020" name="mSystems">
        <title>Genome- and Community-Level Interaction Insights into Carbon Utilization and Element Cycling Functions of Hydrothermarchaeota in Hydrothermal Sediment.</title>
        <authorList>
            <person name="Zhou Z."/>
            <person name="Liu Y."/>
            <person name="Xu W."/>
            <person name="Pan J."/>
            <person name="Luo Z.H."/>
            <person name="Li M."/>
        </authorList>
    </citation>
    <scope>NUCLEOTIDE SEQUENCE [LARGE SCALE GENOMIC DNA]</scope>
    <source>
        <strain evidence="4">SpSt-1073</strain>
        <strain evidence="3">SpSt-613</strain>
        <strain evidence="2">SpSt-669</strain>
    </source>
</reference>
<name>A0A7C4HZS3_CALS0</name>
<dbReference type="InterPro" id="IPR010708">
    <property type="entry name" value="5'(3')-deoxyribonucleotidase"/>
</dbReference>
<feature type="active site" description="Proton donor" evidence="1">
    <location>
        <position position="24"/>
    </location>
</feature>
<dbReference type="GO" id="GO:0009264">
    <property type="term" value="P:deoxyribonucleotide catabolic process"/>
    <property type="evidence" value="ECO:0007669"/>
    <property type="project" value="InterPro"/>
</dbReference>
<dbReference type="InterPro" id="IPR052419">
    <property type="entry name" value="5_3-deoxyribonucleotidase-like"/>
</dbReference>
<dbReference type="PANTHER" id="PTHR35134">
    <property type="entry name" value="NUCLEOTIDASE YQFW-RELATED"/>
    <property type="match status" value="1"/>
</dbReference>
<feature type="active site" description="Nucleophile" evidence="1">
    <location>
        <position position="22"/>
    </location>
</feature>
<dbReference type="InterPro" id="IPR036412">
    <property type="entry name" value="HAD-like_sf"/>
</dbReference>
<organism evidence="3">
    <name type="scientific">Caldiarchaeum subterraneum</name>
    <dbReference type="NCBI Taxonomy" id="311458"/>
    <lineage>
        <taxon>Archaea</taxon>
        <taxon>Nitrososphaerota</taxon>
        <taxon>Candidatus Caldarchaeales</taxon>
        <taxon>Candidatus Caldarchaeaceae</taxon>
        <taxon>Candidatus Caldarchaeum</taxon>
    </lineage>
</organism>
<evidence type="ECO:0000313" key="2">
    <source>
        <dbReference type="EMBL" id="HGL40519.1"/>
    </source>
</evidence>
<dbReference type="GO" id="GO:0008253">
    <property type="term" value="F:5'-nucleotidase activity"/>
    <property type="evidence" value="ECO:0007669"/>
    <property type="project" value="InterPro"/>
</dbReference>
<sequence>MFTSQPFSPSITGQTAMKIALDVDGVLADLAGMIIRLYEEDTGHRISRDMITEWEFWVKLSMTRQEFIDLITRSWRRWTELQPIEDDVAEDVEQLNKVGDVDILTQRPAETVEYVKQWLKQHGIKYRRFMWVPLKASKTSFIYDVYIDDSPHLAEKLANTRRTVFLYDQNWNRRVKPAPNIRRISSLDEAYQLLTCGDGFEQGSV</sequence>
<dbReference type="SUPFAM" id="SSF56784">
    <property type="entry name" value="HAD-like"/>
    <property type="match status" value="1"/>
</dbReference>
<dbReference type="Gene3D" id="3.40.50.1000">
    <property type="entry name" value="HAD superfamily/HAD-like"/>
    <property type="match status" value="1"/>
</dbReference>
<dbReference type="AlphaFoldDB" id="A0A7C4HZS3"/>
<evidence type="ECO:0000256" key="1">
    <source>
        <dbReference type="PIRSR" id="PIRSR610708-1"/>
    </source>
</evidence>
<dbReference type="EMBL" id="DTCM01000029">
    <property type="protein sequence ID" value="HGL40519.1"/>
    <property type="molecule type" value="Genomic_DNA"/>
</dbReference>
<dbReference type="EMBL" id="DTAD01000089">
    <property type="protein sequence ID" value="HGN91103.1"/>
    <property type="molecule type" value="Genomic_DNA"/>
</dbReference>
<evidence type="ECO:0000313" key="3">
    <source>
        <dbReference type="EMBL" id="HGN91103.1"/>
    </source>
</evidence>
<protein>
    <submittedName>
        <fullName evidence="3">Uncharacterized protein</fullName>
    </submittedName>
</protein>
<evidence type="ECO:0000313" key="4">
    <source>
        <dbReference type="EMBL" id="HHN51751.1"/>
    </source>
</evidence>
<accession>A0A7C4HZS3</accession>
<dbReference type="EMBL" id="DRXG01000007">
    <property type="protein sequence ID" value="HHN51751.1"/>
    <property type="molecule type" value="Genomic_DNA"/>
</dbReference>
<proteinExistence type="predicted"/>
<comment type="caution">
    <text evidence="3">The sequence shown here is derived from an EMBL/GenBank/DDBJ whole genome shotgun (WGS) entry which is preliminary data.</text>
</comment>
<dbReference type="InterPro" id="IPR023214">
    <property type="entry name" value="HAD_sf"/>
</dbReference>
<dbReference type="Pfam" id="PF06941">
    <property type="entry name" value="NT5C"/>
    <property type="match status" value="1"/>
</dbReference>
<gene>
    <name evidence="4" type="ORF">ENM30_00400</name>
    <name evidence="3" type="ORF">ENT82_08305</name>
    <name evidence="2" type="ORF">ENU43_02490</name>
</gene>